<evidence type="ECO:0000313" key="6">
    <source>
        <dbReference type="Proteomes" id="UP000054845"/>
    </source>
</evidence>
<feature type="compositionally biased region" description="Basic and acidic residues" evidence="3">
    <location>
        <begin position="84"/>
        <end position="100"/>
    </location>
</feature>
<feature type="region of interest" description="Disordered" evidence="3">
    <location>
        <begin position="63"/>
        <end position="108"/>
    </location>
</feature>
<evidence type="ECO:0000256" key="2">
    <source>
        <dbReference type="PROSITE-ProRule" id="PRU00047"/>
    </source>
</evidence>
<dbReference type="EMBL" id="CCYA01000277">
    <property type="protein sequence ID" value="CEH19163.1"/>
    <property type="molecule type" value="Genomic_DNA"/>
</dbReference>
<keyword evidence="6" id="KW-1185">Reference proteome</keyword>
<evidence type="ECO:0000259" key="4">
    <source>
        <dbReference type="PROSITE" id="PS50158"/>
    </source>
</evidence>
<name>A0A0P1BT49_9BASI</name>
<dbReference type="InterPro" id="IPR001878">
    <property type="entry name" value="Znf_CCHC"/>
</dbReference>
<organism evidence="5 6">
    <name type="scientific">Ceraceosorus bombacis</name>
    <dbReference type="NCBI Taxonomy" id="401625"/>
    <lineage>
        <taxon>Eukaryota</taxon>
        <taxon>Fungi</taxon>
        <taxon>Dikarya</taxon>
        <taxon>Basidiomycota</taxon>
        <taxon>Ustilaginomycotina</taxon>
        <taxon>Exobasidiomycetes</taxon>
        <taxon>Ceraceosorales</taxon>
        <taxon>Ceraceosoraceae</taxon>
        <taxon>Ceraceosorus</taxon>
    </lineage>
</organism>
<evidence type="ECO:0000256" key="1">
    <source>
        <dbReference type="ARBA" id="ARBA00022664"/>
    </source>
</evidence>
<evidence type="ECO:0000256" key="3">
    <source>
        <dbReference type="SAM" id="MobiDB-lite"/>
    </source>
</evidence>
<feature type="compositionally biased region" description="Basic and acidic residues" evidence="3">
    <location>
        <begin position="165"/>
        <end position="176"/>
    </location>
</feature>
<feature type="compositionally biased region" description="Gly residues" evidence="3">
    <location>
        <begin position="63"/>
        <end position="73"/>
    </location>
</feature>
<sequence length="294" mass="31229">MSTSPSLIGIRAHLAISFNCGEDGHWKGECPQPPVVRNCYKCGEPGHFARECPESFNGGGGENGGYGQGGGYGSKTRQWGAPRNHNEGGYDQGDSDRYGNDRPQGGGGGGRACFRCGDPGHFIADCSQPPPARFGLSAAGDNGYMSFNGSEDVNGFATKTQDSGYGDRRNRPPRTDADDDVPYGGTEKRNAPQEEAEQPDVEEGADQGEQADDGWGEEANDQKNGESAHQSPNNSNDVDSSVKEVVDLLTPLTIDRKPHAKHNDDDEEYADADDGEDSAEGVLSGVDDGHSGWE</sequence>
<dbReference type="SMART" id="SM00343">
    <property type="entry name" value="ZnF_C2HC"/>
    <property type="match status" value="3"/>
</dbReference>
<dbReference type="GO" id="GO:0006397">
    <property type="term" value="P:mRNA processing"/>
    <property type="evidence" value="ECO:0007669"/>
    <property type="project" value="UniProtKB-KW"/>
</dbReference>
<dbReference type="STRING" id="401625.A0A0P1BT49"/>
<dbReference type="Gene3D" id="4.10.60.10">
    <property type="entry name" value="Zinc finger, CCHC-type"/>
    <property type="match status" value="2"/>
</dbReference>
<keyword evidence="1" id="KW-0507">mRNA processing</keyword>
<feature type="domain" description="CCHC-type" evidence="4">
    <location>
        <begin position="39"/>
        <end position="54"/>
    </location>
</feature>
<dbReference type="AlphaFoldDB" id="A0A0P1BT49"/>
<keyword evidence="2" id="KW-0862">Zinc</keyword>
<dbReference type="InterPro" id="IPR051714">
    <property type="entry name" value="Znf_CCHC_NABP"/>
</dbReference>
<accession>A0A0P1BT49</accession>
<reference evidence="5 6" key="1">
    <citation type="submission" date="2014-09" db="EMBL/GenBank/DDBJ databases">
        <authorList>
            <person name="Magalhaes I.L.F."/>
            <person name="Oliveira U."/>
            <person name="Santos F.R."/>
            <person name="Vidigal T.H.D.A."/>
            <person name="Brescovit A.D."/>
            <person name="Santos A.J."/>
        </authorList>
    </citation>
    <scope>NUCLEOTIDE SEQUENCE [LARGE SCALE GENOMIC DNA]</scope>
</reference>
<dbReference type="PROSITE" id="PS50158">
    <property type="entry name" value="ZF_CCHC"/>
    <property type="match status" value="2"/>
</dbReference>
<feature type="compositionally biased region" description="Acidic residues" evidence="3">
    <location>
        <begin position="265"/>
        <end position="279"/>
    </location>
</feature>
<feature type="compositionally biased region" description="Basic and acidic residues" evidence="3">
    <location>
        <begin position="254"/>
        <end position="264"/>
    </location>
</feature>
<protein>
    <submittedName>
        <fullName evidence="5">Universal minicircle sequence binding protein</fullName>
    </submittedName>
</protein>
<keyword evidence="2" id="KW-0479">Metal-binding</keyword>
<dbReference type="GO" id="GO:0008270">
    <property type="term" value="F:zinc ion binding"/>
    <property type="evidence" value="ECO:0007669"/>
    <property type="project" value="UniProtKB-KW"/>
</dbReference>
<dbReference type="InterPro" id="IPR036875">
    <property type="entry name" value="Znf_CCHC_sf"/>
</dbReference>
<feature type="compositionally biased region" description="Acidic residues" evidence="3">
    <location>
        <begin position="194"/>
        <end position="219"/>
    </location>
</feature>
<feature type="region of interest" description="Disordered" evidence="3">
    <location>
        <begin position="148"/>
        <end position="294"/>
    </location>
</feature>
<dbReference type="Proteomes" id="UP000054845">
    <property type="component" value="Unassembled WGS sequence"/>
</dbReference>
<feature type="domain" description="CCHC-type" evidence="4">
    <location>
        <begin position="113"/>
        <end position="128"/>
    </location>
</feature>
<dbReference type="OrthoDB" id="2527451at2759"/>
<dbReference type="GO" id="GO:0003676">
    <property type="term" value="F:nucleic acid binding"/>
    <property type="evidence" value="ECO:0007669"/>
    <property type="project" value="InterPro"/>
</dbReference>
<evidence type="ECO:0000313" key="5">
    <source>
        <dbReference type="EMBL" id="CEH19163.1"/>
    </source>
</evidence>
<dbReference type="SUPFAM" id="SSF57756">
    <property type="entry name" value="Retrovirus zinc finger-like domains"/>
    <property type="match status" value="2"/>
</dbReference>
<feature type="compositionally biased region" description="Polar residues" evidence="3">
    <location>
        <begin position="148"/>
        <end position="163"/>
    </location>
</feature>
<dbReference type="Pfam" id="PF00098">
    <property type="entry name" value="zf-CCHC"/>
    <property type="match status" value="3"/>
</dbReference>
<dbReference type="PANTHER" id="PTHR23002">
    <property type="entry name" value="ZINC FINGER CCHC DOMAIN CONTAINING PROTEIN"/>
    <property type="match status" value="1"/>
</dbReference>
<keyword evidence="2" id="KW-0863">Zinc-finger</keyword>
<proteinExistence type="predicted"/>